<evidence type="ECO:0000259" key="13">
    <source>
        <dbReference type="Pfam" id="PF20644"/>
    </source>
</evidence>
<evidence type="ECO:0000256" key="3">
    <source>
        <dbReference type="ARBA" id="ARBA00018994"/>
    </source>
</evidence>
<keyword evidence="4" id="KW-0479">Metal-binding</keyword>
<dbReference type="InterPro" id="IPR021752">
    <property type="entry name" value="TF_Rrn7_Zf"/>
</dbReference>
<dbReference type="Pfam" id="PF20645">
    <property type="entry name" value="Rrn7_cyclin_C"/>
    <property type="match status" value="1"/>
</dbReference>
<evidence type="ECO:0000256" key="7">
    <source>
        <dbReference type="ARBA" id="ARBA00023015"/>
    </source>
</evidence>
<organism evidence="15 16">
    <name type="scientific">Cynoglossus semilaevis</name>
    <name type="common">Tongue sole</name>
    <dbReference type="NCBI Taxonomy" id="244447"/>
    <lineage>
        <taxon>Eukaryota</taxon>
        <taxon>Metazoa</taxon>
        <taxon>Chordata</taxon>
        <taxon>Craniata</taxon>
        <taxon>Vertebrata</taxon>
        <taxon>Euteleostomi</taxon>
        <taxon>Actinopterygii</taxon>
        <taxon>Neopterygii</taxon>
        <taxon>Teleostei</taxon>
        <taxon>Neoteleostei</taxon>
        <taxon>Acanthomorphata</taxon>
        <taxon>Carangaria</taxon>
        <taxon>Pleuronectiformes</taxon>
        <taxon>Pleuronectoidei</taxon>
        <taxon>Cynoglossidae</taxon>
        <taxon>Cynoglossinae</taxon>
        <taxon>Cynoglossus</taxon>
    </lineage>
</organism>
<evidence type="ECO:0000256" key="6">
    <source>
        <dbReference type="ARBA" id="ARBA00022833"/>
    </source>
</evidence>
<sequence length="509" mass="57881">ICEQIVAGSQPCAQCSAVNWAVSDEGRFYCRSCHNVAEVKTCGDLQPHQEWWICEGFQFILKNQADALVDLGVSAHFRDQVLCQLWRLYLQKSRQAFTSDPIRSSAHQLVPFLIFNTTPLLYSLLPVGSDWSGVLGNSVHLSESQRQVHTLMNMRRTLALIHLALVWSRAPLTLSDVIMLVRAGLLPYTDVYEKLPDKLKVEGVDVLTFRVHNVPSHQELHTEAQALVHFLQLETFPPISSQSQLHPALLSLRYLSDANLPDQLHPWLLHLMKRAAVEDQTLYTFDSTSCPVLPQHDIQTVAIIIVTIKVVFGLNDSVFSLRRWFRLTQAALRSAEQREDENIRLQHKHQHTLVQVLVLVSTGTSDQVQRCFQNLSSPVAARRCSSSSFRFCWGGDDGADGPSLHHQKLTSVLTMNHNMLTPTNATYWLPARCTCYLEYVCLLHFQDMKAWLPHSFLQLLNFFSFLIDVKPTVLFQEVLNLERRLLGHNSRTRTKTRTRTLGQGTETAT</sequence>
<reference evidence="15 16" key="1">
    <citation type="journal article" date="2014" name="Nat. Genet.">
        <title>Whole-genome sequence of a flatfish provides insights into ZW sex chromosome evolution and adaptation to a benthic lifestyle.</title>
        <authorList>
            <person name="Chen S."/>
            <person name="Zhang G."/>
            <person name="Shao C."/>
            <person name="Huang Q."/>
            <person name="Liu G."/>
            <person name="Zhang P."/>
            <person name="Song W."/>
            <person name="An N."/>
            <person name="Chalopin D."/>
            <person name="Volff J.N."/>
            <person name="Hong Y."/>
            <person name="Li Q."/>
            <person name="Sha Z."/>
            <person name="Zhou H."/>
            <person name="Xie M."/>
            <person name="Yu Q."/>
            <person name="Liu Y."/>
            <person name="Xiang H."/>
            <person name="Wang N."/>
            <person name="Wu K."/>
            <person name="Yang C."/>
            <person name="Zhou Q."/>
            <person name="Liao X."/>
            <person name="Yang L."/>
            <person name="Hu Q."/>
            <person name="Zhang J."/>
            <person name="Meng L."/>
            <person name="Jin L."/>
            <person name="Tian Y."/>
            <person name="Lian J."/>
            <person name="Yang J."/>
            <person name="Miao G."/>
            <person name="Liu S."/>
            <person name="Liang Z."/>
            <person name="Yan F."/>
            <person name="Li Y."/>
            <person name="Sun B."/>
            <person name="Zhang H."/>
            <person name="Zhang J."/>
            <person name="Zhu Y."/>
            <person name="Du M."/>
            <person name="Zhao Y."/>
            <person name="Schartl M."/>
            <person name="Tang Q."/>
            <person name="Wang J."/>
        </authorList>
    </citation>
    <scope>NUCLEOTIDE SEQUENCE</scope>
</reference>
<dbReference type="PANTHER" id="PTHR31576">
    <property type="entry name" value="TATA BOX-BINDING PROTEIN-ASSOCIATED FACTOR RNA POLYMERASE I SUBUNIT B"/>
    <property type="match status" value="1"/>
</dbReference>
<evidence type="ECO:0000256" key="4">
    <source>
        <dbReference type="ARBA" id="ARBA00022723"/>
    </source>
</evidence>
<dbReference type="GeneTree" id="ENSGT00440000033827"/>
<comment type="similarity">
    <text evidence="2">Belongs to the RRN7/TAF1B family.</text>
</comment>
<reference evidence="15" key="2">
    <citation type="submission" date="2025-08" db="UniProtKB">
        <authorList>
            <consortium name="Ensembl"/>
        </authorList>
    </citation>
    <scope>IDENTIFICATION</scope>
</reference>
<proteinExistence type="inferred from homology"/>
<keyword evidence="7" id="KW-0805">Transcription regulation</keyword>
<dbReference type="AlphaFoldDB" id="A0A3P8VAS7"/>
<name>A0A3P8VAS7_CYNSE</name>
<keyword evidence="16" id="KW-1185">Reference proteome</keyword>
<dbReference type="Ensembl" id="ENSCSET00000009672.1">
    <property type="protein sequence ID" value="ENSCSEP00000009560.1"/>
    <property type="gene ID" value="ENSCSEG00000006130.1"/>
</dbReference>
<dbReference type="InterPro" id="IPR048540">
    <property type="entry name" value="Rrn7_cyclin_N"/>
</dbReference>
<protein>
    <recommendedName>
        <fullName evidence="3">TATA box-binding protein-associated factor RNA polymerase I subunit B</fullName>
    </recommendedName>
    <alternativeName>
        <fullName evidence="11">TATA box-binding protein-associated factor 1B</fullName>
    </alternativeName>
</protein>
<dbReference type="InterPro" id="IPR033599">
    <property type="entry name" value="TAF1B/Rrn7"/>
</dbReference>
<evidence type="ECO:0000256" key="9">
    <source>
        <dbReference type="ARBA" id="ARBA00023163"/>
    </source>
</evidence>
<dbReference type="Pfam" id="PF11781">
    <property type="entry name" value="Zn_ribbon_RRN7"/>
    <property type="match status" value="1"/>
</dbReference>
<comment type="subcellular location">
    <subcellularLocation>
        <location evidence="1">Nucleus</location>
        <location evidence="1">Nucleolus</location>
    </subcellularLocation>
</comment>
<feature type="domain" description="Rrn7/TAF1B C-terminal cyclin" evidence="14">
    <location>
        <begin position="214"/>
        <end position="375"/>
    </location>
</feature>
<evidence type="ECO:0000256" key="10">
    <source>
        <dbReference type="ARBA" id="ARBA00023242"/>
    </source>
</evidence>
<reference evidence="15" key="3">
    <citation type="submission" date="2025-09" db="UniProtKB">
        <authorList>
            <consortium name="Ensembl"/>
        </authorList>
    </citation>
    <scope>IDENTIFICATION</scope>
</reference>
<dbReference type="Pfam" id="PF20644">
    <property type="entry name" value="Rrn7_cyclin_N"/>
    <property type="match status" value="1"/>
</dbReference>
<evidence type="ECO:0000313" key="15">
    <source>
        <dbReference type="Ensembl" id="ENSCSEP00000009560.1"/>
    </source>
</evidence>
<evidence type="ECO:0000256" key="2">
    <source>
        <dbReference type="ARBA" id="ARBA00006899"/>
    </source>
</evidence>
<dbReference type="OMA" id="SFRFCWG"/>
<keyword evidence="9" id="KW-0804">Transcription</keyword>
<keyword evidence="10" id="KW-0539">Nucleus</keyword>
<evidence type="ECO:0000313" key="16">
    <source>
        <dbReference type="Proteomes" id="UP000265120"/>
    </source>
</evidence>
<evidence type="ECO:0000256" key="8">
    <source>
        <dbReference type="ARBA" id="ARBA00023125"/>
    </source>
</evidence>
<keyword evidence="6" id="KW-0862">Zinc</keyword>
<dbReference type="STRING" id="244447.ENSCSEP00000009560"/>
<dbReference type="Proteomes" id="UP000265120">
    <property type="component" value="Chromosome 7"/>
</dbReference>
<dbReference type="InParanoid" id="A0A3P8VAS7"/>
<dbReference type="FunCoup" id="A0A3P8VAS7">
    <property type="interactions" value="492"/>
</dbReference>
<feature type="domain" description="RRN7-type" evidence="12">
    <location>
        <begin position="10"/>
        <end position="38"/>
    </location>
</feature>
<evidence type="ECO:0000259" key="14">
    <source>
        <dbReference type="Pfam" id="PF20645"/>
    </source>
</evidence>
<dbReference type="GO" id="GO:0001164">
    <property type="term" value="F:RNA polymerase I core promoter sequence-specific DNA binding"/>
    <property type="evidence" value="ECO:0007669"/>
    <property type="project" value="InterPro"/>
</dbReference>
<dbReference type="GO" id="GO:0042790">
    <property type="term" value="P:nucleolar large rRNA transcription by RNA polymerase I"/>
    <property type="evidence" value="ECO:0007669"/>
    <property type="project" value="TreeGrafter"/>
</dbReference>
<dbReference type="GO" id="GO:0008270">
    <property type="term" value="F:zinc ion binding"/>
    <property type="evidence" value="ECO:0007669"/>
    <property type="project" value="UniProtKB-KW"/>
</dbReference>
<keyword evidence="8" id="KW-0238">DNA-binding</keyword>
<dbReference type="GO" id="GO:0070860">
    <property type="term" value="C:RNA polymerase I core factor complex"/>
    <property type="evidence" value="ECO:0007669"/>
    <property type="project" value="InterPro"/>
</dbReference>
<dbReference type="PANTHER" id="PTHR31576:SF2">
    <property type="entry name" value="TATA BOX-BINDING PROTEIN-ASSOCIATED FACTOR RNA POLYMERASE I SUBUNIT B"/>
    <property type="match status" value="1"/>
</dbReference>
<feature type="domain" description="Rrn7/TAF1B N-terminal cyclin" evidence="13">
    <location>
        <begin position="57"/>
        <end position="196"/>
    </location>
</feature>
<keyword evidence="5" id="KW-0863">Zinc-finger</keyword>
<dbReference type="GO" id="GO:0005668">
    <property type="term" value="C:RNA polymerase transcription factor SL1 complex"/>
    <property type="evidence" value="ECO:0007669"/>
    <property type="project" value="TreeGrafter"/>
</dbReference>
<evidence type="ECO:0000259" key="12">
    <source>
        <dbReference type="Pfam" id="PF11781"/>
    </source>
</evidence>
<evidence type="ECO:0000256" key="5">
    <source>
        <dbReference type="ARBA" id="ARBA00022771"/>
    </source>
</evidence>
<evidence type="ECO:0000256" key="11">
    <source>
        <dbReference type="ARBA" id="ARBA00032500"/>
    </source>
</evidence>
<evidence type="ECO:0000256" key="1">
    <source>
        <dbReference type="ARBA" id="ARBA00004604"/>
    </source>
</evidence>
<dbReference type="InterPro" id="IPR048538">
    <property type="entry name" value="Rrn7_cyclin_C"/>
</dbReference>
<accession>A0A3P8VAS7</accession>